<reference evidence="3 4" key="1">
    <citation type="journal article" date="2016" name="Mol. Biol. Evol.">
        <title>Comparative Genomics of Early-Diverging Mushroom-Forming Fungi Provides Insights into the Origins of Lignocellulose Decay Capabilities.</title>
        <authorList>
            <person name="Nagy L.G."/>
            <person name="Riley R."/>
            <person name="Tritt A."/>
            <person name="Adam C."/>
            <person name="Daum C."/>
            <person name="Floudas D."/>
            <person name="Sun H."/>
            <person name="Yadav J.S."/>
            <person name="Pangilinan J."/>
            <person name="Larsson K.H."/>
            <person name="Matsuura K."/>
            <person name="Barry K."/>
            <person name="Labutti K."/>
            <person name="Kuo R."/>
            <person name="Ohm R.A."/>
            <person name="Bhattacharya S.S."/>
            <person name="Shirouzu T."/>
            <person name="Yoshinaga Y."/>
            <person name="Martin F.M."/>
            <person name="Grigoriev I.V."/>
            <person name="Hibbett D.S."/>
        </authorList>
    </citation>
    <scope>NUCLEOTIDE SEQUENCE [LARGE SCALE GENOMIC DNA]</scope>
    <source>
        <strain evidence="3 4">93-53</strain>
    </source>
</reference>
<keyword evidence="4" id="KW-1185">Reference proteome</keyword>
<dbReference type="Proteomes" id="UP000076871">
    <property type="component" value="Unassembled WGS sequence"/>
</dbReference>
<feature type="coiled-coil region" evidence="1">
    <location>
        <begin position="97"/>
        <end position="131"/>
    </location>
</feature>
<feature type="compositionally biased region" description="Basic and acidic residues" evidence="2">
    <location>
        <begin position="28"/>
        <end position="58"/>
    </location>
</feature>
<keyword evidence="1" id="KW-0175">Coiled coil</keyword>
<evidence type="ECO:0000256" key="2">
    <source>
        <dbReference type="SAM" id="MobiDB-lite"/>
    </source>
</evidence>
<proteinExistence type="predicted"/>
<evidence type="ECO:0000313" key="3">
    <source>
        <dbReference type="EMBL" id="KZT05484.1"/>
    </source>
</evidence>
<protein>
    <submittedName>
        <fullName evidence="3">Uncharacterized protein</fullName>
    </submittedName>
</protein>
<dbReference type="STRING" id="1314785.A0A165DRN1"/>
<dbReference type="InParanoid" id="A0A165DRN1"/>
<dbReference type="AlphaFoldDB" id="A0A165DRN1"/>
<feature type="compositionally biased region" description="Polar residues" evidence="2">
    <location>
        <begin position="9"/>
        <end position="24"/>
    </location>
</feature>
<dbReference type="GeneID" id="63828642"/>
<organism evidence="3 4">
    <name type="scientific">Laetiporus sulphureus 93-53</name>
    <dbReference type="NCBI Taxonomy" id="1314785"/>
    <lineage>
        <taxon>Eukaryota</taxon>
        <taxon>Fungi</taxon>
        <taxon>Dikarya</taxon>
        <taxon>Basidiomycota</taxon>
        <taxon>Agaricomycotina</taxon>
        <taxon>Agaricomycetes</taxon>
        <taxon>Polyporales</taxon>
        <taxon>Laetiporus</taxon>
    </lineage>
</organism>
<evidence type="ECO:0000256" key="1">
    <source>
        <dbReference type="SAM" id="Coils"/>
    </source>
</evidence>
<feature type="compositionally biased region" description="Basic and acidic residues" evidence="2">
    <location>
        <begin position="78"/>
        <end position="88"/>
    </location>
</feature>
<name>A0A165DRN1_9APHY</name>
<sequence>MLANRTKDQSASPDQSGARTSKNAGVSEKYEDRHERNVRAKGESFSVVEDRSRNERTKQFQAKQATKSLVQQASGNKRAADELSRTGEHSNVWRKKAEHFERVAMEAQKELQQAHQKIETLVKQHKEMEMLAETRRLELHAAQTYLNEADMASESDVVNAINGLNAEIFQAVKRIADSFRATNPQVRDPEAEKEAERAIGPSMVQVLRSTFNHQDDTILFEAALQAAMVCFVGRVISVWNLAQWEDSTLFDTHVKVFHSESHGVAGRWRALTRKHSPRQATDGRYWEDVFVEGLSHFLSSIIVVAGGNLDVSRPNPENLKVIVCAALQLRKMIGEDIVGSEYIVRFGVPGEAFTPESMDDWCAADGKAPEGKHSVLCPSALGLQRFEKKSRNCGGYCPRSFRAKTKGRLGGFRNWARFGG</sequence>
<dbReference type="RefSeq" id="XP_040763224.1">
    <property type="nucleotide sequence ID" value="XM_040911614.1"/>
</dbReference>
<dbReference type="EMBL" id="KV427630">
    <property type="protein sequence ID" value="KZT05484.1"/>
    <property type="molecule type" value="Genomic_DNA"/>
</dbReference>
<accession>A0A165DRN1</accession>
<feature type="region of interest" description="Disordered" evidence="2">
    <location>
        <begin position="1"/>
        <end position="89"/>
    </location>
</feature>
<gene>
    <name evidence="3" type="ORF">LAESUDRAFT_750659</name>
</gene>
<feature type="compositionally biased region" description="Polar residues" evidence="2">
    <location>
        <begin position="59"/>
        <end position="75"/>
    </location>
</feature>
<evidence type="ECO:0000313" key="4">
    <source>
        <dbReference type="Proteomes" id="UP000076871"/>
    </source>
</evidence>
<dbReference type="OrthoDB" id="3147752at2759"/>